<dbReference type="Proteomes" id="UP000602442">
    <property type="component" value="Unassembled WGS sequence"/>
</dbReference>
<name>A0ABS0N5W1_9SPHN</name>
<organism evidence="2 3">
    <name type="scientific">Aurantiacibacter sediminis</name>
    <dbReference type="NCBI Taxonomy" id="2793064"/>
    <lineage>
        <taxon>Bacteria</taxon>
        <taxon>Pseudomonadati</taxon>
        <taxon>Pseudomonadota</taxon>
        <taxon>Alphaproteobacteria</taxon>
        <taxon>Sphingomonadales</taxon>
        <taxon>Erythrobacteraceae</taxon>
        <taxon>Aurantiacibacter</taxon>
    </lineage>
</organism>
<gene>
    <name evidence="2" type="ORF">I5L03_11240</name>
</gene>
<sequence length="152" mass="17512">MTVVRSIKRRVVRMEIWLSLAWARFLIRYVPFRNWRHTLGPIDAEPDAGAWPVLSEQRLDQASNIGRLVNRVANRIRLFQVVCLPRAMAGRWVLARRGIPSRIIIGSKRGEEEGKSLLFHAWLMVGDRVLTGADERAEFLAFHNSRADLERG</sequence>
<reference evidence="2 3" key="1">
    <citation type="submission" date="2020-11" db="EMBL/GenBank/DDBJ databases">
        <title>Erythrobacter sediminis sp. nov., a marine bacterium from a tidal flat of Garorim Bay.</title>
        <authorList>
            <person name="Kim D."/>
            <person name="Yoo Y."/>
            <person name="Kim J.-J."/>
        </authorList>
    </citation>
    <scope>NUCLEOTIDE SEQUENCE [LARGE SCALE GENOMIC DNA]</scope>
    <source>
        <strain evidence="2 3">JGD-13</strain>
    </source>
</reference>
<keyword evidence="3" id="KW-1185">Reference proteome</keyword>
<dbReference type="RefSeq" id="WP_197921855.1">
    <property type="nucleotide sequence ID" value="NZ_CAWPTA010000008.1"/>
</dbReference>
<evidence type="ECO:0000259" key="1">
    <source>
        <dbReference type="Pfam" id="PF13471"/>
    </source>
</evidence>
<dbReference type="NCBIfam" id="NF033537">
    <property type="entry name" value="lasso_biosyn_B2"/>
    <property type="match status" value="1"/>
</dbReference>
<dbReference type="Pfam" id="PF13471">
    <property type="entry name" value="Transglut_core3"/>
    <property type="match status" value="1"/>
</dbReference>
<evidence type="ECO:0000313" key="2">
    <source>
        <dbReference type="EMBL" id="MBH5323157.1"/>
    </source>
</evidence>
<dbReference type="EMBL" id="JAEANY010000003">
    <property type="protein sequence ID" value="MBH5323157.1"/>
    <property type="molecule type" value="Genomic_DNA"/>
</dbReference>
<accession>A0ABS0N5W1</accession>
<evidence type="ECO:0000313" key="3">
    <source>
        <dbReference type="Proteomes" id="UP000602442"/>
    </source>
</evidence>
<proteinExistence type="predicted"/>
<dbReference type="InterPro" id="IPR053521">
    <property type="entry name" value="McjB-like"/>
</dbReference>
<comment type="caution">
    <text evidence="2">The sequence shown here is derived from an EMBL/GenBank/DDBJ whole genome shotgun (WGS) entry which is preliminary data.</text>
</comment>
<dbReference type="InterPro" id="IPR032708">
    <property type="entry name" value="McjB_C"/>
</dbReference>
<protein>
    <submittedName>
        <fullName evidence="2">Lasso peptide biosynthesis B2 protein</fullName>
    </submittedName>
</protein>
<feature type="domain" description="Microcin J25-processing protein McjB C-terminal" evidence="1">
    <location>
        <begin position="27"/>
        <end position="139"/>
    </location>
</feature>